<proteinExistence type="predicted"/>
<dbReference type="InterPro" id="IPR036366">
    <property type="entry name" value="PGBDSf"/>
</dbReference>
<dbReference type="Gene3D" id="2.60.120.380">
    <property type="match status" value="1"/>
</dbReference>
<dbReference type="STRING" id="1121301.SAMN02745912_03832"/>
<dbReference type="Pfam" id="PF01471">
    <property type="entry name" value="PG_binding_1"/>
    <property type="match status" value="1"/>
</dbReference>
<accession>A0A1M6TZ83</accession>
<dbReference type="InterPro" id="IPR036365">
    <property type="entry name" value="PGBD-like_sf"/>
</dbReference>
<dbReference type="EMBL" id="FRAG01000115">
    <property type="protein sequence ID" value="SHK62200.1"/>
    <property type="molecule type" value="Genomic_DNA"/>
</dbReference>
<dbReference type="RefSeq" id="WP_073153763.1">
    <property type="nucleotide sequence ID" value="NZ_FRAG01000115.1"/>
</dbReference>
<dbReference type="InterPro" id="IPR002477">
    <property type="entry name" value="Peptidoglycan-bd-like"/>
</dbReference>
<dbReference type="AlphaFoldDB" id="A0A1M6TZ83"/>
<dbReference type="Gene3D" id="1.10.101.10">
    <property type="entry name" value="PGBD-like superfamily/PGBD"/>
    <property type="match status" value="1"/>
</dbReference>
<feature type="domain" description="Peptidoglycan binding-like" evidence="1">
    <location>
        <begin position="191"/>
        <end position="247"/>
    </location>
</feature>
<evidence type="ECO:0000313" key="2">
    <source>
        <dbReference type="EMBL" id="SHK62200.1"/>
    </source>
</evidence>
<name>A0A1M6TZ83_PARC5</name>
<dbReference type="SUPFAM" id="SSF47090">
    <property type="entry name" value="PGBD-like"/>
    <property type="match status" value="1"/>
</dbReference>
<organism evidence="2 3">
    <name type="scientific">Paramaledivibacter caminithermalis (strain DSM 15212 / CIP 107654 / DViRD3)</name>
    <name type="common">Clostridium caminithermale</name>
    <dbReference type="NCBI Taxonomy" id="1121301"/>
    <lineage>
        <taxon>Bacteria</taxon>
        <taxon>Bacillati</taxon>
        <taxon>Bacillota</taxon>
        <taxon>Clostridia</taxon>
        <taxon>Peptostreptococcales</taxon>
        <taxon>Caminicellaceae</taxon>
        <taxon>Paramaledivibacter</taxon>
    </lineage>
</organism>
<keyword evidence="3" id="KW-1185">Reference proteome</keyword>
<gene>
    <name evidence="2" type="ORF">SAMN02745912_03832</name>
</gene>
<reference evidence="2 3" key="1">
    <citation type="submission" date="2016-11" db="EMBL/GenBank/DDBJ databases">
        <authorList>
            <person name="Jaros S."/>
            <person name="Januszkiewicz K."/>
            <person name="Wedrychowicz H."/>
        </authorList>
    </citation>
    <scope>NUCLEOTIDE SEQUENCE [LARGE SCALE GENOMIC DNA]</scope>
    <source>
        <strain evidence="2 3">DSM 15212</strain>
    </source>
</reference>
<evidence type="ECO:0000313" key="3">
    <source>
        <dbReference type="Proteomes" id="UP000184465"/>
    </source>
</evidence>
<dbReference type="Proteomes" id="UP000184465">
    <property type="component" value="Unassembled WGS sequence"/>
</dbReference>
<evidence type="ECO:0000259" key="1">
    <source>
        <dbReference type="Pfam" id="PF01471"/>
    </source>
</evidence>
<protein>
    <submittedName>
        <fullName evidence="2">Putative peptidoglycan binding domain-containing protein</fullName>
    </submittedName>
</protein>
<sequence>MAIGKSSINPSKIDPFDLNSKKAYDAAERGSYYKDEYGVKDETLYVEEHKIKEEEYHYMSFDFRYSGKANVYLEWDDSSDLDLYIFDREGLLLEKDSSVSHKTTKKGNRFILCHSIDINKYTDYLICIRGYKVSGSYANYTLKVKIYDNINDYNDMLVATGLDKEGVDNLTSSYKFYRYGHNRGILEYGDRGTDVAHLQRMLKKLDCYHDKLDGLFYRNTKTAVKNMQRDWSILVDGVVGEQTSDILEEAVYWKRKGTSAAEHALISEAISAGGLAKILSEYNIDVSGTALGASRSWEYGPIFAGALKVTYKVKLDASPGKDMVKITCDDSTPVTVINLNNFPTLQVSDHDAKMSVDMIKSIILRLENEEGAEVYINGNFPKLTINVQGRLTWNGPNIVIGASKVIKSTIAGDVFKQKIYEEIILEPQLSQHKIASFSFKTVGSEAIK</sequence>